<dbReference type="EMBL" id="SMAJ01000016">
    <property type="protein sequence ID" value="TCT03113.1"/>
    <property type="molecule type" value="Genomic_DNA"/>
</dbReference>
<keyword evidence="5 7" id="KW-1133">Transmembrane helix</keyword>
<proteinExistence type="predicted"/>
<feature type="transmembrane region" description="Helical" evidence="7">
    <location>
        <begin position="60"/>
        <end position="80"/>
    </location>
</feature>
<evidence type="ECO:0000313" key="9">
    <source>
        <dbReference type="EMBL" id="TCT03113.1"/>
    </source>
</evidence>
<evidence type="ECO:0000256" key="1">
    <source>
        <dbReference type="ARBA" id="ARBA00004651"/>
    </source>
</evidence>
<dbReference type="InterPro" id="IPR036259">
    <property type="entry name" value="MFS_trans_sf"/>
</dbReference>
<dbReference type="Pfam" id="PF07690">
    <property type="entry name" value="MFS_1"/>
    <property type="match status" value="1"/>
</dbReference>
<feature type="transmembrane region" description="Helical" evidence="7">
    <location>
        <begin position="178"/>
        <end position="199"/>
    </location>
</feature>
<evidence type="ECO:0000256" key="3">
    <source>
        <dbReference type="ARBA" id="ARBA00022475"/>
    </source>
</evidence>
<evidence type="ECO:0000256" key="7">
    <source>
        <dbReference type="SAM" id="Phobius"/>
    </source>
</evidence>
<dbReference type="GO" id="GO:0022857">
    <property type="term" value="F:transmembrane transporter activity"/>
    <property type="evidence" value="ECO:0007669"/>
    <property type="project" value="InterPro"/>
</dbReference>
<dbReference type="Proteomes" id="UP000295525">
    <property type="component" value="Unassembled WGS sequence"/>
</dbReference>
<keyword evidence="3" id="KW-1003">Cell membrane</keyword>
<dbReference type="RefSeq" id="WP_243700959.1">
    <property type="nucleotide sequence ID" value="NZ_SMAJ01000016.1"/>
</dbReference>
<organism evidence="9 10">
    <name type="scientific">Paralcaligenes ureilyticus</name>
    <dbReference type="NCBI Taxonomy" id="627131"/>
    <lineage>
        <taxon>Bacteria</taxon>
        <taxon>Pseudomonadati</taxon>
        <taxon>Pseudomonadota</taxon>
        <taxon>Betaproteobacteria</taxon>
        <taxon>Burkholderiales</taxon>
        <taxon>Alcaligenaceae</taxon>
        <taxon>Paralcaligenes</taxon>
    </lineage>
</organism>
<evidence type="ECO:0000256" key="4">
    <source>
        <dbReference type="ARBA" id="ARBA00022692"/>
    </source>
</evidence>
<comment type="subcellular location">
    <subcellularLocation>
        <location evidence="1">Cell membrane</location>
        <topology evidence="1">Multi-pass membrane protein</topology>
    </subcellularLocation>
</comment>
<feature type="transmembrane region" description="Helical" evidence="7">
    <location>
        <begin position="211"/>
        <end position="231"/>
    </location>
</feature>
<name>A0A4R3LRG8_9BURK</name>
<evidence type="ECO:0000256" key="2">
    <source>
        <dbReference type="ARBA" id="ARBA00022448"/>
    </source>
</evidence>
<dbReference type="PANTHER" id="PTHR42718:SF46">
    <property type="entry name" value="BLR6921 PROTEIN"/>
    <property type="match status" value="1"/>
</dbReference>
<dbReference type="GO" id="GO:0005886">
    <property type="term" value="C:plasma membrane"/>
    <property type="evidence" value="ECO:0007669"/>
    <property type="project" value="UniProtKB-SubCell"/>
</dbReference>
<sequence length="463" mass="48386">MTDSTALRQHVSSPADGLDAPRRYWAVLTLMSAMSVATLDASVANVALPTIAHELSIDPASVVWVVIAYSLMVVVSLLPLSAVAERIGFRRMFALGITVFMLSSLACALSTSLVGLVSGRIAQGFGAAMLMCLFGGLVRNIYPLRKLGFGISLNAMMVGVMSVLGPTVGAFILSVASWPWIFAINVPICLLSYLGVRFLPDVPRNQVRFDWLACGLSVVAFGLCIVGLDALVKDPVHAAWCLAVAGLAGWVLLRRSRDQTAPLVPLDLLRIKPVAFAVAASAFSFAAQMASFVSLPFYFQKVMGHSYTEVGLLLGVWSLAVAIMAPLAGVMSDKFPVAILCAIGAGCMALGLSGTIMLPLNTGLGWIMATMFFGGVGFGFFQTPNNRAMLAGAPRNRSGAAGGMQATTRVFGQSSGTALVAVAFTSSAAHGAVLGVVAAIACALAALFINIVRHLNPVADLDL</sequence>
<feature type="transmembrane region" description="Helical" evidence="7">
    <location>
        <begin position="24"/>
        <end position="48"/>
    </location>
</feature>
<dbReference type="SUPFAM" id="SSF103473">
    <property type="entry name" value="MFS general substrate transporter"/>
    <property type="match status" value="1"/>
</dbReference>
<feature type="domain" description="Major facilitator superfamily (MFS) profile" evidence="8">
    <location>
        <begin position="26"/>
        <end position="453"/>
    </location>
</feature>
<dbReference type="CDD" id="cd17321">
    <property type="entry name" value="MFS_MMR_MDR_like"/>
    <property type="match status" value="1"/>
</dbReference>
<keyword evidence="4 7" id="KW-0812">Transmembrane</keyword>
<feature type="transmembrane region" description="Helical" evidence="7">
    <location>
        <begin position="274"/>
        <end position="298"/>
    </location>
</feature>
<dbReference type="InterPro" id="IPR011701">
    <property type="entry name" value="MFS"/>
</dbReference>
<evidence type="ECO:0000313" key="10">
    <source>
        <dbReference type="Proteomes" id="UP000295525"/>
    </source>
</evidence>
<evidence type="ECO:0000256" key="6">
    <source>
        <dbReference type="ARBA" id="ARBA00023136"/>
    </source>
</evidence>
<dbReference type="Gene3D" id="1.20.1720.10">
    <property type="entry name" value="Multidrug resistance protein D"/>
    <property type="match status" value="1"/>
</dbReference>
<dbReference type="Gene3D" id="1.20.1250.20">
    <property type="entry name" value="MFS general substrate transporter like domains"/>
    <property type="match status" value="1"/>
</dbReference>
<comment type="caution">
    <text evidence="9">The sequence shown here is derived from an EMBL/GenBank/DDBJ whole genome shotgun (WGS) entry which is preliminary data.</text>
</comment>
<dbReference type="InterPro" id="IPR020846">
    <property type="entry name" value="MFS_dom"/>
</dbReference>
<evidence type="ECO:0000259" key="8">
    <source>
        <dbReference type="PROSITE" id="PS50850"/>
    </source>
</evidence>
<keyword evidence="10" id="KW-1185">Reference proteome</keyword>
<dbReference type="PROSITE" id="PS50850">
    <property type="entry name" value="MFS"/>
    <property type="match status" value="1"/>
</dbReference>
<evidence type="ECO:0000256" key="5">
    <source>
        <dbReference type="ARBA" id="ARBA00022989"/>
    </source>
</evidence>
<feature type="transmembrane region" description="Helical" evidence="7">
    <location>
        <begin position="149"/>
        <end position="172"/>
    </location>
</feature>
<gene>
    <name evidence="9" type="ORF">EDC26_11680</name>
</gene>
<feature type="transmembrane region" description="Helical" evidence="7">
    <location>
        <begin position="432"/>
        <end position="452"/>
    </location>
</feature>
<dbReference type="AlphaFoldDB" id="A0A4R3LRG8"/>
<feature type="transmembrane region" description="Helical" evidence="7">
    <location>
        <begin position="310"/>
        <end position="330"/>
    </location>
</feature>
<protein>
    <submittedName>
        <fullName evidence="9">DHA2 family multidrug resistance protein-like MFS transporter</fullName>
    </submittedName>
</protein>
<feature type="transmembrane region" description="Helical" evidence="7">
    <location>
        <begin position="121"/>
        <end position="142"/>
    </location>
</feature>
<accession>A0A4R3LRG8</accession>
<feature type="transmembrane region" description="Helical" evidence="7">
    <location>
        <begin position="364"/>
        <end position="381"/>
    </location>
</feature>
<dbReference type="PANTHER" id="PTHR42718">
    <property type="entry name" value="MAJOR FACILITATOR SUPERFAMILY MULTIDRUG TRANSPORTER MFSC"/>
    <property type="match status" value="1"/>
</dbReference>
<feature type="transmembrane region" description="Helical" evidence="7">
    <location>
        <begin position="92"/>
        <end position="115"/>
    </location>
</feature>
<keyword evidence="6 7" id="KW-0472">Membrane</keyword>
<keyword evidence="2" id="KW-0813">Transport</keyword>
<feature type="transmembrane region" description="Helical" evidence="7">
    <location>
        <begin position="237"/>
        <end position="253"/>
    </location>
</feature>
<feature type="transmembrane region" description="Helical" evidence="7">
    <location>
        <begin position="337"/>
        <end position="358"/>
    </location>
</feature>
<reference evidence="9 10" key="1">
    <citation type="submission" date="2019-03" db="EMBL/GenBank/DDBJ databases">
        <title>Genomic Encyclopedia of Type Strains, Phase IV (KMG-IV): sequencing the most valuable type-strain genomes for metagenomic binning, comparative biology and taxonomic classification.</title>
        <authorList>
            <person name="Goeker M."/>
        </authorList>
    </citation>
    <scope>NUCLEOTIDE SEQUENCE [LARGE SCALE GENOMIC DNA]</scope>
    <source>
        <strain evidence="9 10">DSM 24591</strain>
    </source>
</reference>